<accession>A0A1H7S1G3</accession>
<dbReference type="OrthoDB" id="9803040at2"/>
<name>A0A1H7S1G3_9SPHI</name>
<evidence type="ECO:0008006" key="3">
    <source>
        <dbReference type="Google" id="ProtNLM"/>
    </source>
</evidence>
<protein>
    <recommendedName>
        <fullName evidence="3">DUF2480 family protein</fullName>
    </recommendedName>
</protein>
<dbReference type="Pfam" id="PF10652">
    <property type="entry name" value="DUF2480"/>
    <property type="match status" value="1"/>
</dbReference>
<evidence type="ECO:0000313" key="2">
    <source>
        <dbReference type="Proteomes" id="UP000198916"/>
    </source>
</evidence>
<dbReference type="EMBL" id="FNZR01000008">
    <property type="protein sequence ID" value="SEL66431.1"/>
    <property type="molecule type" value="Genomic_DNA"/>
</dbReference>
<sequence length="173" mass="19572">MVMEIQETIVNKVAQSGLVTVDLAHFAPQGDRVLYDIKDNLFQGLILREKDFREFVKAHDWTQYTGKYVAITCTADAIVPTWAYMLLANRLEPYAKDVVFGDLTTLENVLYERALEDLDVEAYRDQRVVVKGCGDIPIPESAFVKFTVLLSKVAKSIMYGEPCSTVPVFKRKA</sequence>
<reference evidence="2" key="1">
    <citation type="submission" date="2016-10" db="EMBL/GenBank/DDBJ databases">
        <authorList>
            <person name="Varghese N."/>
            <person name="Submissions S."/>
        </authorList>
    </citation>
    <scope>NUCLEOTIDE SEQUENCE [LARGE SCALE GENOMIC DNA]</scope>
    <source>
        <strain evidence="2">Jip14</strain>
    </source>
</reference>
<evidence type="ECO:0000313" key="1">
    <source>
        <dbReference type="EMBL" id="SEL66431.1"/>
    </source>
</evidence>
<keyword evidence="2" id="KW-1185">Reference proteome</keyword>
<dbReference type="InterPro" id="IPR018914">
    <property type="entry name" value="DUF2480"/>
</dbReference>
<gene>
    <name evidence="1" type="ORF">SAMN05421740_10829</name>
</gene>
<proteinExistence type="predicted"/>
<dbReference type="STRING" id="332977.SAMN05421740_10829"/>
<dbReference type="Proteomes" id="UP000198916">
    <property type="component" value="Unassembled WGS sequence"/>
</dbReference>
<organism evidence="1 2">
    <name type="scientific">Parapedobacter koreensis</name>
    <dbReference type="NCBI Taxonomy" id="332977"/>
    <lineage>
        <taxon>Bacteria</taxon>
        <taxon>Pseudomonadati</taxon>
        <taxon>Bacteroidota</taxon>
        <taxon>Sphingobacteriia</taxon>
        <taxon>Sphingobacteriales</taxon>
        <taxon>Sphingobacteriaceae</taxon>
        <taxon>Parapedobacter</taxon>
    </lineage>
</organism>
<dbReference type="AlphaFoldDB" id="A0A1H7S1G3"/>